<protein>
    <submittedName>
        <fullName evidence="2">DUF1275 domain-containing protein</fullName>
    </submittedName>
</protein>
<accession>A0A9D1UWH4</accession>
<gene>
    <name evidence="2" type="ORF">H9861_03160</name>
</gene>
<reference evidence="2" key="2">
    <citation type="submission" date="2021-04" db="EMBL/GenBank/DDBJ databases">
        <authorList>
            <person name="Gilroy R."/>
        </authorList>
    </citation>
    <scope>NUCLEOTIDE SEQUENCE</scope>
    <source>
        <strain evidence="2">6627</strain>
    </source>
</reference>
<reference evidence="2" key="1">
    <citation type="journal article" date="2021" name="PeerJ">
        <title>Extensive microbial diversity within the chicken gut microbiome revealed by metagenomics and culture.</title>
        <authorList>
            <person name="Gilroy R."/>
            <person name="Ravi A."/>
            <person name="Getino M."/>
            <person name="Pursley I."/>
            <person name="Horton D.L."/>
            <person name="Alikhan N.F."/>
            <person name="Baker D."/>
            <person name="Gharbi K."/>
            <person name="Hall N."/>
            <person name="Watson M."/>
            <person name="Adriaenssens E.M."/>
            <person name="Foster-Nyarko E."/>
            <person name="Jarju S."/>
            <person name="Secka A."/>
            <person name="Antonio M."/>
            <person name="Oren A."/>
            <person name="Chaudhuri R.R."/>
            <person name="La Ragione R."/>
            <person name="Hildebrand F."/>
            <person name="Pallen M.J."/>
        </authorList>
    </citation>
    <scope>NUCLEOTIDE SEQUENCE</scope>
    <source>
        <strain evidence="2">6627</strain>
    </source>
</reference>
<feature type="transmembrane region" description="Helical" evidence="1">
    <location>
        <begin position="89"/>
        <end position="106"/>
    </location>
</feature>
<organism evidence="2 3">
    <name type="scientific">Candidatus Ligilactobacillus excrementigallinarum</name>
    <dbReference type="NCBI Taxonomy" id="2838641"/>
    <lineage>
        <taxon>Bacteria</taxon>
        <taxon>Bacillati</taxon>
        <taxon>Bacillota</taxon>
        <taxon>Bacilli</taxon>
        <taxon>Lactobacillales</taxon>
        <taxon>Lactobacillaceae</taxon>
        <taxon>Ligilactobacillus</taxon>
    </lineage>
</organism>
<feature type="transmembrane region" description="Helical" evidence="1">
    <location>
        <begin position="112"/>
        <end position="129"/>
    </location>
</feature>
<dbReference type="InterPro" id="IPR010699">
    <property type="entry name" value="DUF1275"/>
</dbReference>
<keyword evidence="1" id="KW-0472">Membrane</keyword>
<feature type="transmembrane region" description="Helical" evidence="1">
    <location>
        <begin position="194"/>
        <end position="216"/>
    </location>
</feature>
<feature type="transmembrane region" description="Helical" evidence="1">
    <location>
        <begin position="62"/>
        <end position="82"/>
    </location>
</feature>
<comment type="caution">
    <text evidence="2">The sequence shown here is derived from an EMBL/GenBank/DDBJ whole genome shotgun (WGS) entry which is preliminary data.</text>
</comment>
<dbReference type="Pfam" id="PF06912">
    <property type="entry name" value="DUF1275"/>
    <property type="match status" value="1"/>
</dbReference>
<keyword evidence="1" id="KW-0812">Transmembrane</keyword>
<sequence length="225" mass="25022">MQRPHLYQLRELALAFTFCGGFIDAYTFMERGGTLAAGQTGNIIFFGTDIAKHNLPGLATKVATFFAYILGLIVVTIIASKVKSKYKRIFCILPIMFISIVVGFVPHTVPNFYVVPFLAFGIAMQTVAFNKVEGLGYMNTVSTGNLRKAVVAWTRYFVDHDDSQTKAGTNYLLLVLGFICGATVSAILDNYLGIHTIWVAAILLMIINFFYGMMVYHRDNLELTD</sequence>
<keyword evidence="1" id="KW-1133">Transmembrane helix</keyword>
<dbReference type="EMBL" id="DXFP01000024">
    <property type="protein sequence ID" value="HIX01732.1"/>
    <property type="molecule type" value="Genomic_DNA"/>
</dbReference>
<evidence type="ECO:0000313" key="2">
    <source>
        <dbReference type="EMBL" id="HIX01732.1"/>
    </source>
</evidence>
<dbReference type="PANTHER" id="PTHR37314:SF4">
    <property type="entry name" value="UPF0700 TRANSMEMBRANE PROTEIN YOAK"/>
    <property type="match status" value="1"/>
</dbReference>
<feature type="transmembrane region" description="Helical" evidence="1">
    <location>
        <begin position="171"/>
        <end position="188"/>
    </location>
</feature>
<name>A0A9D1UWH4_9LACO</name>
<proteinExistence type="predicted"/>
<evidence type="ECO:0000256" key="1">
    <source>
        <dbReference type="SAM" id="Phobius"/>
    </source>
</evidence>
<feature type="transmembrane region" description="Helical" evidence="1">
    <location>
        <begin position="12"/>
        <end position="29"/>
    </location>
</feature>
<evidence type="ECO:0000313" key="3">
    <source>
        <dbReference type="Proteomes" id="UP000823963"/>
    </source>
</evidence>
<dbReference type="PANTHER" id="PTHR37314">
    <property type="entry name" value="SLR0142 PROTEIN"/>
    <property type="match status" value="1"/>
</dbReference>
<dbReference type="AlphaFoldDB" id="A0A9D1UWH4"/>
<dbReference type="Proteomes" id="UP000823963">
    <property type="component" value="Unassembled WGS sequence"/>
</dbReference>